<reference evidence="2" key="1">
    <citation type="submission" date="2020-09" db="EMBL/GenBank/DDBJ databases">
        <title>Genome-Enabled Discovery of Anthraquinone Biosynthesis in Senna tora.</title>
        <authorList>
            <person name="Kang S.-H."/>
            <person name="Pandey R.P."/>
            <person name="Lee C.-M."/>
            <person name="Sim J.-S."/>
            <person name="Jeong J.-T."/>
            <person name="Choi B.-S."/>
            <person name="Jung M."/>
            <person name="Ginzburg D."/>
            <person name="Zhao K."/>
            <person name="Won S.Y."/>
            <person name="Oh T.-J."/>
            <person name="Yu Y."/>
            <person name="Kim N.-H."/>
            <person name="Lee O.R."/>
            <person name="Lee T.-H."/>
            <person name="Bashyal P."/>
            <person name="Kim T.-S."/>
            <person name="Lee W.-H."/>
            <person name="Kawkins C."/>
            <person name="Kim C.-K."/>
            <person name="Kim J.S."/>
            <person name="Ahn B.O."/>
            <person name="Rhee S.Y."/>
            <person name="Sohng J.K."/>
        </authorList>
    </citation>
    <scope>NUCLEOTIDE SEQUENCE</scope>
    <source>
        <tissue evidence="2">Leaf</tissue>
    </source>
</reference>
<dbReference type="EMBL" id="JAAIUW010000002">
    <property type="protein sequence ID" value="KAF7842867.1"/>
    <property type="molecule type" value="Genomic_DNA"/>
</dbReference>
<gene>
    <name evidence="2" type="ORF">G2W53_005165</name>
</gene>
<accession>A0A835CKY5</accession>
<dbReference type="Proteomes" id="UP000634136">
    <property type="component" value="Unassembled WGS sequence"/>
</dbReference>
<keyword evidence="1" id="KW-1133">Transmembrane helix</keyword>
<name>A0A835CKY5_9FABA</name>
<evidence type="ECO:0000313" key="2">
    <source>
        <dbReference type="EMBL" id="KAF7842867.1"/>
    </source>
</evidence>
<keyword evidence="1" id="KW-0812">Transmembrane</keyword>
<comment type="caution">
    <text evidence="2">The sequence shown here is derived from an EMBL/GenBank/DDBJ whole genome shotgun (WGS) entry which is preliminary data.</text>
</comment>
<evidence type="ECO:0000313" key="3">
    <source>
        <dbReference type="Proteomes" id="UP000634136"/>
    </source>
</evidence>
<proteinExistence type="predicted"/>
<sequence>MASGRGLLGRKVLFMSVFTPLQLVITARVSWDVP</sequence>
<evidence type="ECO:0000256" key="1">
    <source>
        <dbReference type="SAM" id="Phobius"/>
    </source>
</evidence>
<keyword evidence="3" id="KW-1185">Reference proteome</keyword>
<keyword evidence="1" id="KW-0472">Membrane</keyword>
<organism evidence="2 3">
    <name type="scientific">Senna tora</name>
    <dbReference type="NCBI Taxonomy" id="362788"/>
    <lineage>
        <taxon>Eukaryota</taxon>
        <taxon>Viridiplantae</taxon>
        <taxon>Streptophyta</taxon>
        <taxon>Embryophyta</taxon>
        <taxon>Tracheophyta</taxon>
        <taxon>Spermatophyta</taxon>
        <taxon>Magnoliopsida</taxon>
        <taxon>eudicotyledons</taxon>
        <taxon>Gunneridae</taxon>
        <taxon>Pentapetalae</taxon>
        <taxon>rosids</taxon>
        <taxon>fabids</taxon>
        <taxon>Fabales</taxon>
        <taxon>Fabaceae</taxon>
        <taxon>Caesalpinioideae</taxon>
        <taxon>Cassia clade</taxon>
        <taxon>Senna</taxon>
    </lineage>
</organism>
<protein>
    <submittedName>
        <fullName evidence="2">Uncharacterized protein</fullName>
    </submittedName>
</protein>
<dbReference type="AlphaFoldDB" id="A0A835CKY5"/>
<feature type="transmembrane region" description="Helical" evidence="1">
    <location>
        <begin position="12"/>
        <end position="31"/>
    </location>
</feature>